<dbReference type="InterPro" id="IPR036259">
    <property type="entry name" value="MFS_trans_sf"/>
</dbReference>
<feature type="transmembrane region" description="Helical" evidence="5">
    <location>
        <begin position="83"/>
        <end position="103"/>
    </location>
</feature>
<evidence type="ECO:0000256" key="2">
    <source>
        <dbReference type="ARBA" id="ARBA00022692"/>
    </source>
</evidence>
<dbReference type="PROSITE" id="PS50850">
    <property type="entry name" value="MFS"/>
    <property type="match status" value="1"/>
</dbReference>
<dbReference type="Gene3D" id="1.20.1250.20">
    <property type="entry name" value="MFS general substrate transporter like domains"/>
    <property type="match status" value="1"/>
</dbReference>
<gene>
    <name evidence="7" type="ORF">GCM10022381_24880</name>
</gene>
<dbReference type="RefSeq" id="WP_345067034.1">
    <property type="nucleotide sequence ID" value="NZ_BAABCN010000007.1"/>
</dbReference>
<feature type="transmembrane region" description="Helical" evidence="5">
    <location>
        <begin position="316"/>
        <end position="337"/>
    </location>
</feature>
<comment type="caution">
    <text evidence="7">The sequence shown here is derived from an EMBL/GenBank/DDBJ whole genome shotgun (WGS) entry which is preliminary data.</text>
</comment>
<evidence type="ECO:0000256" key="4">
    <source>
        <dbReference type="ARBA" id="ARBA00023136"/>
    </source>
</evidence>
<evidence type="ECO:0000313" key="7">
    <source>
        <dbReference type="EMBL" id="GAA3881648.1"/>
    </source>
</evidence>
<feature type="domain" description="Major facilitator superfamily (MFS) profile" evidence="6">
    <location>
        <begin position="227"/>
        <end position="416"/>
    </location>
</feature>
<feature type="transmembrane region" description="Helical" evidence="5">
    <location>
        <begin position="22"/>
        <end position="44"/>
    </location>
</feature>
<proteinExistence type="predicted"/>
<feature type="transmembrane region" description="Helical" evidence="5">
    <location>
        <begin position="379"/>
        <end position="399"/>
    </location>
</feature>
<keyword evidence="8" id="KW-1185">Reference proteome</keyword>
<reference evidence="8" key="1">
    <citation type="journal article" date="2019" name="Int. J. Syst. Evol. Microbiol.">
        <title>The Global Catalogue of Microorganisms (GCM) 10K type strain sequencing project: providing services to taxonomists for standard genome sequencing and annotation.</title>
        <authorList>
            <consortium name="The Broad Institute Genomics Platform"/>
            <consortium name="The Broad Institute Genome Sequencing Center for Infectious Disease"/>
            <person name="Wu L."/>
            <person name="Ma J."/>
        </authorList>
    </citation>
    <scope>NUCLEOTIDE SEQUENCE [LARGE SCALE GENOMIC DNA]</scope>
    <source>
        <strain evidence="8">JCM 17021</strain>
    </source>
</reference>
<protein>
    <submittedName>
        <fullName evidence="7">MFS transporter</fullName>
    </submittedName>
</protein>
<feature type="transmembrane region" description="Helical" evidence="5">
    <location>
        <begin position="109"/>
        <end position="127"/>
    </location>
</feature>
<dbReference type="Pfam" id="PF07690">
    <property type="entry name" value="MFS_1"/>
    <property type="match status" value="1"/>
</dbReference>
<feature type="transmembrane region" description="Helical" evidence="5">
    <location>
        <begin position="291"/>
        <end position="310"/>
    </location>
</feature>
<dbReference type="PANTHER" id="PTHR23542:SF1">
    <property type="entry name" value="MAJOR FACILITATOR SUPERFAMILY (MFS) PROFILE DOMAIN-CONTAINING PROTEIN"/>
    <property type="match status" value="1"/>
</dbReference>
<organism evidence="7 8">
    <name type="scientific">Leifsonia kafniensis</name>
    <dbReference type="NCBI Taxonomy" id="475957"/>
    <lineage>
        <taxon>Bacteria</taxon>
        <taxon>Bacillati</taxon>
        <taxon>Actinomycetota</taxon>
        <taxon>Actinomycetes</taxon>
        <taxon>Micrococcales</taxon>
        <taxon>Microbacteriaceae</taxon>
        <taxon>Leifsonia</taxon>
    </lineage>
</organism>
<evidence type="ECO:0000313" key="8">
    <source>
        <dbReference type="Proteomes" id="UP001501803"/>
    </source>
</evidence>
<dbReference type="Proteomes" id="UP001501803">
    <property type="component" value="Unassembled WGS sequence"/>
</dbReference>
<dbReference type="InterPro" id="IPR011701">
    <property type="entry name" value="MFS"/>
</dbReference>
<feature type="transmembrane region" description="Helical" evidence="5">
    <location>
        <begin position="224"/>
        <end position="249"/>
    </location>
</feature>
<accession>A0ABP7KNM0</accession>
<dbReference type="InterPro" id="IPR020846">
    <property type="entry name" value="MFS_dom"/>
</dbReference>
<sequence length="416" mass="42084">MNDQAPLRTDVATFARLTGWEYFPIAFIGRLPFAMMIVGILTFVTTVRGSVAEAGLAAACAGIGTAACGPVVGSLADRVSQRAVLLVCSAVSILATALLLVLVGAGAPLLAVLAIAFVAGGATPQVAPFSRSRLVVFAGTARSTVTRGRAVSMVMSYESVMDEASFVIGPVLVGILTTLIAPWAPLVTGAILTATIVVAFALHHSGRAVAQHSPSEKPLDGSVFSARILLLAAGMLLVGSVFGSILTALTEFMTARGIGEQTGIAYGAMSVGAIVVAVSVAALPRRFTLPARWIAFGGLGLVGAIALLLADSLIATLVALFLSGCGIGAVLVVLFSLGAEAAPAGRSTTVLTTLQSTLVVGQALATAAGGLVAQEFGSAAGYGITAASAVMLVALAMLYRWRFERAVGTDRLVVAD</sequence>
<dbReference type="EMBL" id="BAABCN010000007">
    <property type="protein sequence ID" value="GAA3881648.1"/>
    <property type="molecule type" value="Genomic_DNA"/>
</dbReference>
<keyword evidence="4 5" id="KW-0472">Membrane</keyword>
<evidence type="ECO:0000259" key="6">
    <source>
        <dbReference type="PROSITE" id="PS50850"/>
    </source>
</evidence>
<comment type="subcellular location">
    <subcellularLocation>
        <location evidence="1">Cell membrane</location>
        <topology evidence="1">Multi-pass membrane protein</topology>
    </subcellularLocation>
</comment>
<evidence type="ECO:0000256" key="3">
    <source>
        <dbReference type="ARBA" id="ARBA00022989"/>
    </source>
</evidence>
<feature type="transmembrane region" description="Helical" evidence="5">
    <location>
        <begin position="56"/>
        <end position="76"/>
    </location>
</feature>
<evidence type="ECO:0000256" key="1">
    <source>
        <dbReference type="ARBA" id="ARBA00004651"/>
    </source>
</evidence>
<dbReference type="PANTHER" id="PTHR23542">
    <property type="match status" value="1"/>
</dbReference>
<evidence type="ECO:0000256" key="5">
    <source>
        <dbReference type="SAM" id="Phobius"/>
    </source>
</evidence>
<keyword evidence="3 5" id="KW-1133">Transmembrane helix</keyword>
<keyword evidence="2 5" id="KW-0812">Transmembrane</keyword>
<dbReference type="SUPFAM" id="SSF103473">
    <property type="entry name" value="MFS general substrate transporter"/>
    <property type="match status" value="1"/>
</dbReference>
<name>A0ABP7KNM0_9MICO</name>
<feature type="transmembrane region" description="Helical" evidence="5">
    <location>
        <begin position="264"/>
        <end position="284"/>
    </location>
</feature>
<feature type="transmembrane region" description="Helical" evidence="5">
    <location>
        <begin position="163"/>
        <end position="180"/>
    </location>
</feature>